<organism evidence="2 3">
    <name type="scientific">Rhizobium leguminosarum</name>
    <dbReference type="NCBI Taxonomy" id="384"/>
    <lineage>
        <taxon>Bacteria</taxon>
        <taxon>Pseudomonadati</taxon>
        <taxon>Pseudomonadota</taxon>
        <taxon>Alphaproteobacteria</taxon>
        <taxon>Hyphomicrobiales</taxon>
        <taxon>Rhizobiaceae</taxon>
        <taxon>Rhizobium/Agrobacterium group</taxon>
        <taxon>Rhizobium</taxon>
    </lineage>
</organism>
<accession>A0A2K9Z8A1</accession>
<evidence type="ECO:0000313" key="3">
    <source>
        <dbReference type="Proteomes" id="UP000238523"/>
    </source>
</evidence>
<dbReference type="Proteomes" id="UP000238523">
    <property type="component" value="Chromosome"/>
</dbReference>
<dbReference type="AlphaFoldDB" id="A0A2K9Z8A1"/>
<reference evidence="2 3" key="1">
    <citation type="submission" date="2017-11" db="EMBL/GenBank/DDBJ databases">
        <title>Complete genome of Rhizobium leguminosarum Norway, an ineffective micro-symbiont.</title>
        <authorList>
            <person name="Hoffrichter A."/>
            <person name="Liang J."/>
            <person name="Brachmann A."/>
            <person name="Marin M."/>
        </authorList>
    </citation>
    <scope>NUCLEOTIDE SEQUENCE [LARGE SCALE GENOMIC DNA]</scope>
    <source>
        <strain evidence="2 3">Norway</strain>
    </source>
</reference>
<name>A0A2K9Z8A1_RHILE</name>
<protein>
    <submittedName>
        <fullName evidence="2">Uncharacterized protein</fullName>
    </submittedName>
</protein>
<gene>
    <name evidence="2" type="ORF">CUJ84_Chr004154</name>
</gene>
<evidence type="ECO:0000256" key="1">
    <source>
        <dbReference type="SAM" id="MobiDB-lite"/>
    </source>
</evidence>
<proteinExistence type="predicted"/>
<dbReference type="EMBL" id="CP025012">
    <property type="protein sequence ID" value="AUW44474.1"/>
    <property type="molecule type" value="Genomic_DNA"/>
</dbReference>
<evidence type="ECO:0000313" key="2">
    <source>
        <dbReference type="EMBL" id="AUW44474.1"/>
    </source>
</evidence>
<feature type="region of interest" description="Disordered" evidence="1">
    <location>
        <begin position="21"/>
        <end position="42"/>
    </location>
</feature>
<sequence>MASENEIAVLAGGHVKRTGLFPNQRHADGGNAPLGGDETDRLRTIGRTGSLHRVEQGPERRREEIRERLLHRLAVAIGHDRLLLTIDDDRHVEQRAVDRHLAVIAHRPGHAVRRVDVDGGVVPSGVIVERRAELILEGLQRTDSRFARALVIEEIGIFGHAFERRQHHDGDDCDDDCEGKKHARDGDVTAYSQSFALRLSGGLHYDSLTVGLCQPRVQKRLSNRLLHASDELFLSRRLGTRPLTRLVIALREFGRELAIPLAALLHRA</sequence>